<dbReference type="InterPro" id="IPR044160">
    <property type="entry name" value="TGD4-like"/>
</dbReference>
<feature type="region of interest" description="Disordered" evidence="1">
    <location>
        <begin position="725"/>
        <end position="773"/>
    </location>
</feature>
<dbReference type="AlphaFoldDB" id="A0AAD3DWN1"/>
<dbReference type="GO" id="GO:0070300">
    <property type="term" value="F:phosphatidic acid binding"/>
    <property type="evidence" value="ECO:0007669"/>
    <property type="project" value="InterPro"/>
</dbReference>
<protein>
    <submittedName>
        <fullName evidence="2">Uncharacterized protein</fullName>
    </submittedName>
</protein>
<feature type="compositionally biased region" description="Low complexity" evidence="1">
    <location>
        <begin position="215"/>
        <end position="226"/>
    </location>
</feature>
<dbReference type="GO" id="GO:1990052">
    <property type="term" value="P:ER to chloroplast lipid transport"/>
    <property type="evidence" value="ECO:0007669"/>
    <property type="project" value="InterPro"/>
</dbReference>
<proteinExistence type="predicted"/>
<feature type="compositionally biased region" description="Low complexity" evidence="1">
    <location>
        <begin position="743"/>
        <end position="760"/>
    </location>
</feature>
<dbReference type="PANTHER" id="PTHR34954">
    <property type="entry name" value="EXPRESSED PROTEIN"/>
    <property type="match status" value="1"/>
</dbReference>
<comment type="caution">
    <text evidence="2">The sequence shown here is derived from an EMBL/GenBank/DDBJ whole genome shotgun (WGS) entry which is preliminary data.</text>
</comment>
<feature type="compositionally biased region" description="Low complexity" evidence="1">
    <location>
        <begin position="273"/>
        <end position="292"/>
    </location>
</feature>
<dbReference type="PANTHER" id="PTHR34954:SF3">
    <property type="entry name" value="EXPRESSED PROTEIN"/>
    <property type="match status" value="1"/>
</dbReference>
<accession>A0AAD3DWN1</accession>
<dbReference type="Proteomes" id="UP001054857">
    <property type="component" value="Unassembled WGS sequence"/>
</dbReference>
<organism evidence="2 3">
    <name type="scientific">Astrephomene gubernaculifera</name>
    <dbReference type="NCBI Taxonomy" id="47775"/>
    <lineage>
        <taxon>Eukaryota</taxon>
        <taxon>Viridiplantae</taxon>
        <taxon>Chlorophyta</taxon>
        <taxon>core chlorophytes</taxon>
        <taxon>Chlorophyceae</taxon>
        <taxon>CS clade</taxon>
        <taxon>Chlamydomonadales</taxon>
        <taxon>Astrephomenaceae</taxon>
        <taxon>Astrephomene</taxon>
    </lineage>
</organism>
<feature type="region of interest" description="Disordered" evidence="1">
    <location>
        <begin position="253"/>
        <end position="292"/>
    </location>
</feature>
<dbReference type="EMBL" id="BMAR01000030">
    <property type="protein sequence ID" value="GFR49454.1"/>
    <property type="molecule type" value="Genomic_DNA"/>
</dbReference>
<keyword evidence="3" id="KW-1185">Reference proteome</keyword>
<gene>
    <name evidence="2" type="ORF">Agub_g11514</name>
</gene>
<name>A0AAD3DWN1_9CHLO</name>
<evidence type="ECO:0000313" key="2">
    <source>
        <dbReference type="EMBL" id="GFR49454.1"/>
    </source>
</evidence>
<evidence type="ECO:0000313" key="3">
    <source>
        <dbReference type="Proteomes" id="UP001054857"/>
    </source>
</evidence>
<sequence length="969" mass="98853">MPTARPLEVELSESNMTMSTSLGGSPSSPAALTTSATPLNLVPEKAMLGHQIRSTVAAQYWGPSVASTSAPDGSGAMSISDPSPLPLLVGSGLSRPHLILATQALKLPGQPSPPGLPSFCGSQGGMVIDRMLPIRGGEGWWAVLGGRMRLGRLAAAAEGDTGSRHNRAAEMLAAVADPSCYSLGATARVQLSRHTVLRSRLDWSPPADSHRSLCNRQNRQQQQQAQQHLQLVGNSDSIGAALATAPNGLANNISTATGSSSSSSSLHPPPTNSAAGRRWAAAAPSSRSSTPASQLSYVHAPSLSSLLLQPLSLSCQLKSRCLGAGTETRADLALGQRMAIATTCPNEASVGAGTGTGTGTATARTPLLLGLQAGTAAASRAPFVWRCGVLQVTAPPAIQLSTAAVGSPISRRAGSRDLAEAAEELRDDGEAAGADVGQDWSLRSAVYLQGTAAVQGERYLWRAPKKFQRRNQAVATSANAASAAATTGGGGAGDTTAVAATGGGSASLPPSPGLGPHNPVRQAASYMLSRIGGGGARGGDDEDNDSDRGRVGGGAAAAGVNAPFGVSLPSANQVQESLIDATQSLSRLRDDVTHATQWVGGGGLVEQLEQGDGVGGGGERRMRRPWLPMGQQAQSVPPATPWSSFVGEPHVRVAGIVGVTARTPLIHVTHGSAPPSASSQQPHAPSQHLFPMRVAWLQDWGLKRLLSSFAGNGGGGGGGNIVEANDHNHHNVPNNGFNDPYYTAGSGNSNTSSSAHAAHAQAPLSVAGSSSGTPPAGAMRPFASAGLQVQAGRFSSWFLDFTRLAVQLDAGLWGPKTSPAPALLRPQQGLSGLPAAPFVRHPAFAIGDTGAWHCASLSLCQQLLGPLRLSADWRFRLESNCPLLRPPQEGSGAGAGACSASSAAAVAAAEGGGSSGRSRLLGHLGGMRGRLAEAVYGLDLAVPGVAGAARLVAWYCPQRREGMLEVRLF</sequence>
<reference evidence="2 3" key="1">
    <citation type="journal article" date="2021" name="Sci. Rep.">
        <title>Genome sequencing of the multicellular alga Astrephomene provides insights into convergent evolution of germ-soma differentiation.</title>
        <authorList>
            <person name="Yamashita S."/>
            <person name="Yamamoto K."/>
            <person name="Matsuzaki R."/>
            <person name="Suzuki S."/>
            <person name="Yamaguchi H."/>
            <person name="Hirooka S."/>
            <person name="Minakuchi Y."/>
            <person name="Miyagishima S."/>
            <person name="Kawachi M."/>
            <person name="Toyoda A."/>
            <person name="Nozaki H."/>
        </authorList>
    </citation>
    <scope>NUCLEOTIDE SEQUENCE [LARGE SCALE GENOMIC DNA]</scope>
    <source>
        <strain evidence="2 3">NIES-4017</strain>
    </source>
</reference>
<feature type="region of interest" description="Disordered" evidence="1">
    <location>
        <begin position="202"/>
        <end position="226"/>
    </location>
</feature>
<feature type="region of interest" description="Disordered" evidence="1">
    <location>
        <begin position="483"/>
        <end position="554"/>
    </location>
</feature>
<evidence type="ECO:0000256" key="1">
    <source>
        <dbReference type="SAM" id="MobiDB-lite"/>
    </source>
</evidence>
<dbReference type="GO" id="GO:0034196">
    <property type="term" value="P:acylglycerol transport"/>
    <property type="evidence" value="ECO:0007669"/>
    <property type="project" value="InterPro"/>
</dbReference>